<evidence type="ECO:0000313" key="2">
    <source>
        <dbReference type="Proteomes" id="UP000735302"/>
    </source>
</evidence>
<protein>
    <recommendedName>
        <fullName evidence="3">Secreted protein</fullName>
    </recommendedName>
</protein>
<keyword evidence="2" id="KW-1185">Reference proteome</keyword>
<sequence>MAAVTSVTLCIPILVTSVTRRTSRYLVMVPCPNFHETFRWGFLNTDAVLDACPHPYETSRRGSLNLDVVLVHSHPHETSRGAP</sequence>
<dbReference type="Proteomes" id="UP000735302">
    <property type="component" value="Unassembled WGS sequence"/>
</dbReference>
<dbReference type="AlphaFoldDB" id="A0AAV4CPI0"/>
<reference evidence="1 2" key="1">
    <citation type="journal article" date="2021" name="Elife">
        <title>Chloroplast acquisition without the gene transfer in kleptoplastic sea slugs, Plakobranchus ocellatus.</title>
        <authorList>
            <person name="Maeda T."/>
            <person name="Takahashi S."/>
            <person name="Yoshida T."/>
            <person name="Shimamura S."/>
            <person name="Takaki Y."/>
            <person name="Nagai Y."/>
            <person name="Toyoda A."/>
            <person name="Suzuki Y."/>
            <person name="Arimoto A."/>
            <person name="Ishii H."/>
            <person name="Satoh N."/>
            <person name="Nishiyama T."/>
            <person name="Hasebe M."/>
            <person name="Maruyama T."/>
            <person name="Minagawa J."/>
            <person name="Obokata J."/>
            <person name="Shigenobu S."/>
        </authorList>
    </citation>
    <scope>NUCLEOTIDE SEQUENCE [LARGE SCALE GENOMIC DNA]</scope>
</reference>
<gene>
    <name evidence="1" type="ORF">PoB_006026400</name>
</gene>
<name>A0AAV4CPI0_9GAST</name>
<dbReference type="EMBL" id="BLXT01006832">
    <property type="protein sequence ID" value="GFO33759.1"/>
    <property type="molecule type" value="Genomic_DNA"/>
</dbReference>
<proteinExistence type="predicted"/>
<organism evidence="1 2">
    <name type="scientific">Plakobranchus ocellatus</name>
    <dbReference type="NCBI Taxonomy" id="259542"/>
    <lineage>
        <taxon>Eukaryota</taxon>
        <taxon>Metazoa</taxon>
        <taxon>Spiralia</taxon>
        <taxon>Lophotrochozoa</taxon>
        <taxon>Mollusca</taxon>
        <taxon>Gastropoda</taxon>
        <taxon>Heterobranchia</taxon>
        <taxon>Euthyneura</taxon>
        <taxon>Panpulmonata</taxon>
        <taxon>Sacoglossa</taxon>
        <taxon>Placobranchoidea</taxon>
        <taxon>Plakobranchidae</taxon>
        <taxon>Plakobranchus</taxon>
    </lineage>
</organism>
<comment type="caution">
    <text evidence="1">The sequence shown here is derived from an EMBL/GenBank/DDBJ whole genome shotgun (WGS) entry which is preliminary data.</text>
</comment>
<evidence type="ECO:0000313" key="1">
    <source>
        <dbReference type="EMBL" id="GFO33759.1"/>
    </source>
</evidence>
<accession>A0AAV4CPI0</accession>
<evidence type="ECO:0008006" key="3">
    <source>
        <dbReference type="Google" id="ProtNLM"/>
    </source>
</evidence>